<evidence type="ECO:0000313" key="4">
    <source>
        <dbReference type="Proteomes" id="UP000186817"/>
    </source>
</evidence>
<feature type="compositionally biased region" description="Low complexity" evidence="2">
    <location>
        <begin position="9"/>
        <end position="23"/>
    </location>
</feature>
<name>A0A1Q9E2C0_SYMMI</name>
<reference evidence="3 4" key="1">
    <citation type="submission" date="2016-02" db="EMBL/GenBank/DDBJ databases">
        <title>Genome analysis of coral dinoflagellate symbionts highlights evolutionary adaptations to a symbiotic lifestyle.</title>
        <authorList>
            <person name="Aranda M."/>
            <person name="Li Y."/>
            <person name="Liew Y.J."/>
            <person name="Baumgarten S."/>
            <person name="Simakov O."/>
            <person name="Wilson M."/>
            <person name="Piel J."/>
            <person name="Ashoor H."/>
            <person name="Bougouffa S."/>
            <person name="Bajic V.B."/>
            <person name="Ryu T."/>
            <person name="Ravasi T."/>
            <person name="Bayer T."/>
            <person name="Micklem G."/>
            <person name="Kim H."/>
            <person name="Bhak J."/>
            <person name="Lajeunesse T.C."/>
            <person name="Voolstra C.R."/>
        </authorList>
    </citation>
    <scope>NUCLEOTIDE SEQUENCE [LARGE SCALE GENOMIC DNA]</scope>
    <source>
        <strain evidence="3 4">CCMP2467</strain>
    </source>
</reference>
<evidence type="ECO:0000256" key="1">
    <source>
        <dbReference type="SAM" id="Coils"/>
    </source>
</evidence>
<accession>A0A1Q9E2C0</accession>
<dbReference type="Proteomes" id="UP000186817">
    <property type="component" value="Unassembled WGS sequence"/>
</dbReference>
<organism evidence="3 4">
    <name type="scientific">Symbiodinium microadriaticum</name>
    <name type="common">Dinoflagellate</name>
    <name type="synonym">Zooxanthella microadriatica</name>
    <dbReference type="NCBI Taxonomy" id="2951"/>
    <lineage>
        <taxon>Eukaryota</taxon>
        <taxon>Sar</taxon>
        <taxon>Alveolata</taxon>
        <taxon>Dinophyceae</taxon>
        <taxon>Suessiales</taxon>
        <taxon>Symbiodiniaceae</taxon>
        <taxon>Symbiodinium</taxon>
    </lineage>
</organism>
<gene>
    <name evidence="3" type="ORF">AK812_SmicGene15655</name>
</gene>
<keyword evidence="4" id="KW-1185">Reference proteome</keyword>
<dbReference type="OMA" id="CTFRSHV"/>
<comment type="caution">
    <text evidence="3">The sequence shown here is derived from an EMBL/GenBank/DDBJ whole genome shotgun (WGS) entry which is preliminary data.</text>
</comment>
<sequence>MAFRNGPVRSQSQIAARQSSAQLRRLEAPQERQLVNERSLKKAIEDSNNEVARVQQRRQAKAEVAEEEMTRLTVSLQQSLQDRHVLEAKLRDLHRSASRLALQRQEKEDAAEALSQEVRSKADELAEGQRRLAAARSEKEQLVFLLSEQQSTLQRLAQEAARDTAEADAVQAEAAELRARAAAEARDDLDLSRADMMRRRCLVRRAFCTFRSHVQAIKLEHLRQQRRKMIWLRKTMPGILRTWRRHTKALMRHRRRSVAAARRMREVVLAAWRRALTEAKSGEGAGGLGAAGAAERLRLDWAAKRAARRRLQGAHNAWKSAATASALHRRRLGASIRNSRRSTWFRHWSQAARRKRLSATPLHFGGTRRWWMRRVFRALRIHNFAVQFNRLRQSRSLRHCFRKLRAWAKGLRDLKAKRALREARAARALVMSRLLPAWRQTAAKLAVRRRNHAAFRRGFVQRRSWVVTLSLSNG</sequence>
<protein>
    <submittedName>
        <fullName evidence="3">Uncharacterized protein</fullName>
    </submittedName>
</protein>
<keyword evidence="1" id="KW-0175">Coiled coil</keyword>
<feature type="region of interest" description="Disordered" evidence="2">
    <location>
        <begin position="1"/>
        <end position="28"/>
    </location>
</feature>
<proteinExistence type="predicted"/>
<dbReference type="EMBL" id="LSRX01000287">
    <property type="protein sequence ID" value="OLQ01577.1"/>
    <property type="molecule type" value="Genomic_DNA"/>
</dbReference>
<feature type="coiled-coil region" evidence="1">
    <location>
        <begin position="97"/>
        <end position="187"/>
    </location>
</feature>
<dbReference type="OrthoDB" id="10470893at2759"/>
<evidence type="ECO:0000313" key="3">
    <source>
        <dbReference type="EMBL" id="OLQ01577.1"/>
    </source>
</evidence>
<evidence type="ECO:0000256" key="2">
    <source>
        <dbReference type="SAM" id="MobiDB-lite"/>
    </source>
</evidence>
<dbReference type="AlphaFoldDB" id="A0A1Q9E2C0"/>